<dbReference type="InterPro" id="IPR058922">
    <property type="entry name" value="WHD_DRP"/>
</dbReference>
<dbReference type="EMBL" id="PNBA02000020">
    <property type="protein sequence ID" value="KAG6388537.1"/>
    <property type="molecule type" value="Genomic_DNA"/>
</dbReference>
<evidence type="ECO:0000256" key="2">
    <source>
        <dbReference type="ARBA" id="ARBA00022741"/>
    </source>
</evidence>
<sequence>MLSRIIELILTKVWESILSKLVEQTVDNAHNSLKIIKDFELNLKALQKKLKPLGAKASDVEEEIKNLELSGRKKRKREVEEWLEEVKSIEKQVVEGDKLPTNGMVGEAFNENLETILTLLESGQVSSIGVCGLDFVGEDNEELRAARLKEIARSVAELCGGQPLGIVTVAGSMRGERAIHTWRNAYAELKEHVSGIDGIRDGDVYNVLKYNEELMRDRLVREFISGGLVDERKTRRMLVEQGHSILDKLVNVCLLESCAFPGRFGPTECVKMHDLVREWGKDLEKVSFMNSGIMRIEEGMSPDCPKLSTLLLFGNHWACFKLENVPYLGEMEELKELDLSETDIREVPQGVEELFNLKFLALDARKLEMLPRGLFLKLEKLQHLELPLHLEVEVEEIENLKLLEELSGRVENVNDFNSFITKIELYSLDGMKGLIEKGEIGASAAPAQPVFCFPH</sequence>
<feature type="domain" description="Disease resistance protein winged helix" evidence="6">
    <location>
        <begin position="212"/>
        <end position="278"/>
    </location>
</feature>
<keyword evidence="1" id="KW-0433">Leucine-rich repeat</keyword>
<dbReference type="Pfam" id="PF23559">
    <property type="entry name" value="WHD_DRP"/>
    <property type="match status" value="1"/>
</dbReference>
<evidence type="ECO:0000256" key="1">
    <source>
        <dbReference type="ARBA" id="ARBA00022614"/>
    </source>
</evidence>
<keyword evidence="3" id="KW-0611">Plant defense</keyword>
<keyword evidence="2" id="KW-0547">Nucleotide-binding</keyword>
<evidence type="ECO:0000313" key="8">
    <source>
        <dbReference type="Proteomes" id="UP000298416"/>
    </source>
</evidence>
<gene>
    <name evidence="7" type="ORF">SASPL_149965</name>
</gene>
<dbReference type="Gene3D" id="3.80.10.10">
    <property type="entry name" value="Ribonuclease Inhibitor"/>
    <property type="match status" value="1"/>
</dbReference>
<dbReference type="GO" id="GO:0043531">
    <property type="term" value="F:ADP binding"/>
    <property type="evidence" value="ECO:0007669"/>
    <property type="project" value="InterPro"/>
</dbReference>
<protein>
    <recommendedName>
        <fullName evidence="6">Disease resistance protein winged helix domain-containing protein</fullName>
    </recommendedName>
</protein>
<evidence type="ECO:0000256" key="4">
    <source>
        <dbReference type="ARBA" id="ARBA00022840"/>
    </source>
</evidence>
<dbReference type="PANTHER" id="PTHR33463:SF187">
    <property type="entry name" value="AND NB-ARC DOMAIN DISEASE RESISTANCE PROTEIN, PUTATIVE-RELATED"/>
    <property type="match status" value="1"/>
</dbReference>
<organism evidence="7">
    <name type="scientific">Salvia splendens</name>
    <name type="common">Scarlet sage</name>
    <dbReference type="NCBI Taxonomy" id="180675"/>
    <lineage>
        <taxon>Eukaryota</taxon>
        <taxon>Viridiplantae</taxon>
        <taxon>Streptophyta</taxon>
        <taxon>Embryophyta</taxon>
        <taxon>Tracheophyta</taxon>
        <taxon>Spermatophyta</taxon>
        <taxon>Magnoliopsida</taxon>
        <taxon>eudicotyledons</taxon>
        <taxon>Gunneridae</taxon>
        <taxon>Pentapetalae</taxon>
        <taxon>asterids</taxon>
        <taxon>lamiids</taxon>
        <taxon>Lamiales</taxon>
        <taxon>Lamiaceae</taxon>
        <taxon>Nepetoideae</taxon>
        <taxon>Mentheae</taxon>
        <taxon>Salviinae</taxon>
        <taxon>Salvia</taxon>
        <taxon>Salvia subgen. Calosphace</taxon>
        <taxon>core Calosphace</taxon>
    </lineage>
</organism>
<reference evidence="7" key="1">
    <citation type="submission" date="2018-01" db="EMBL/GenBank/DDBJ databases">
        <authorList>
            <person name="Mao J.F."/>
        </authorList>
    </citation>
    <scope>NUCLEOTIDE SEQUENCE</scope>
    <source>
        <strain evidence="7">Huo1</strain>
        <tissue evidence="7">Leaf</tissue>
    </source>
</reference>
<dbReference type="Gene3D" id="1.10.8.430">
    <property type="entry name" value="Helical domain of apoptotic protease-activating factors"/>
    <property type="match status" value="1"/>
</dbReference>
<dbReference type="InterPro" id="IPR050905">
    <property type="entry name" value="Plant_NBS-LRR"/>
</dbReference>
<evidence type="ECO:0000256" key="5">
    <source>
        <dbReference type="SAM" id="Coils"/>
    </source>
</evidence>
<evidence type="ECO:0000259" key="6">
    <source>
        <dbReference type="Pfam" id="PF23559"/>
    </source>
</evidence>
<dbReference type="Proteomes" id="UP000298416">
    <property type="component" value="Unassembled WGS sequence"/>
</dbReference>
<evidence type="ECO:0000313" key="7">
    <source>
        <dbReference type="EMBL" id="KAG6388537.1"/>
    </source>
</evidence>
<dbReference type="AlphaFoldDB" id="A0A8X8W5C1"/>
<accession>A0A8X8W5C1</accession>
<proteinExistence type="predicted"/>
<reference evidence="7" key="2">
    <citation type="submission" date="2020-08" db="EMBL/GenBank/DDBJ databases">
        <title>Plant Genome Project.</title>
        <authorList>
            <person name="Zhang R.-G."/>
        </authorList>
    </citation>
    <scope>NUCLEOTIDE SEQUENCE</scope>
    <source>
        <strain evidence="7">Huo1</strain>
        <tissue evidence="7">Leaf</tissue>
    </source>
</reference>
<feature type="coiled-coil region" evidence="5">
    <location>
        <begin position="43"/>
        <end position="92"/>
    </location>
</feature>
<evidence type="ECO:0000256" key="3">
    <source>
        <dbReference type="ARBA" id="ARBA00022821"/>
    </source>
</evidence>
<keyword evidence="5" id="KW-0175">Coiled coil</keyword>
<comment type="caution">
    <text evidence="7">The sequence shown here is derived from an EMBL/GenBank/DDBJ whole genome shotgun (WGS) entry which is preliminary data.</text>
</comment>
<dbReference type="InterPro" id="IPR032675">
    <property type="entry name" value="LRR_dom_sf"/>
</dbReference>
<name>A0A8X8W5C1_SALSN</name>
<dbReference type="PANTHER" id="PTHR33463">
    <property type="entry name" value="NB-ARC DOMAIN-CONTAINING PROTEIN-RELATED"/>
    <property type="match status" value="1"/>
</dbReference>
<dbReference type="InterPro" id="IPR042197">
    <property type="entry name" value="Apaf_helical"/>
</dbReference>
<dbReference type="GO" id="GO:0005524">
    <property type="term" value="F:ATP binding"/>
    <property type="evidence" value="ECO:0007669"/>
    <property type="project" value="UniProtKB-KW"/>
</dbReference>
<dbReference type="SUPFAM" id="SSF52058">
    <property type="entry name" value="L domain-like"/>
    <property type="match status" value="1"/>
</dbReference>
<dbReference type="GO" id="GO:0006952">
    <property type="term" value="P:defense response"/>
    <property type="evidence" value="ECO:0007669"/>
    <property type="project" value="UniProtKB-KW"/>
</dbReference>
<keyword evidence="8" id="KW-1185">Reference proteome</keyword>
<keyword evidence="4" id="KW-0067">ATP-binding</keyword>